<dbReference type="SUPFAM" id="SSF51621">
    <property type="entry name" value="Phosphoenolpyruvate/pyruvate domain"/>
    <property type="match status" value="1"/>
</dbReference>
<evidence type="ECO:0008006" key="2">
    <source>
        <dbReference type="Google" id="ProtNLM"/>
    </source>
</evidence>
<evidence type="ECO:0000313" key="1">
    <source>
        <dbReference type="EMBL" id="SVB48559.1"/>
    </source>
</evidence>
<feature type="non-terminal residue" evidence="1">
    <location>
        <position position="127"/>
    </location>
</feature>
<dbReference type="GO" id="GO:0006099">
    <property type="term" value="P:tricarboxylic acid cycle"/>
    <property type="evidence" value="ECO:0007669"/>
    <property type="project" value="InterPro"/>
</dbReference>
<dbReference type="AlphaFoldDB" id="A0A382EDT1"/>
<proteinExistence type="predicted"/>
<dbReference type="GO" id="GO:0008964">
    <property type="term" value="F:phosphoenolpyruvate carboxylase activity"/>
    <property type="evidence" value="ECO:0007669"/>
    <property type="project" value="InterPro"/>
</dbReference>
<sequence>VTSEPSSLPTHDPERSAELLRANIRELGTMLGDIIREQWGDDFYDLVEDVRQSTIRLREQPDADEQDRLFDRLSEASLEQVTRLVRAFTIYFHLANTVEQHHRVGPAGAHPEHEMGAVLRRALDSGA</sequence>
<name>A0A382EDT1_9ZZZZ</name>
<dbReference type="GO" id="GO:0015977">
    <property type="term" value="P:carbon fixation"/>
    <property type="evidence" value="ECO:0007669"/>
    <property type="project" value="InterPro"/>
</dbReference>
<dbReference type="Pfam" id="PF00311">
    <property type="entry name" value="PEPcase"/>
    <property type="match status" value="1"/>
</dbReference>
<gene>
    <name evidence="1" type="ORF">METZ01_LOCUS201413</name>
</gene>
<protein>
    <recommendedName>
        <fullName evidence="2">Phosphoenolpyruvate carboxylase</fullName>
    </recommendedName>
</protein>
<reference evidence="1" key="1">
    <citation type="submission" date="2018-05" db="EMBL/GenBank/DDBJ databases">
        <authorList>
            <person name="Lanie J.A."/>
            <person name="Ng W.-L."/>
            <person name="Kazmierczak K.M."/>
            <person name="Andrzejewski T.M."/>
            <person name="Davidsen T.M."/>
            <person name="Wayne K.J."/>
            <person name="Tettelin H."/>
            <person name="Glass J.I."/>
            <person name="Rusch D."/>
            <person name="Podicherti R."/>
            <person name="Tsui H.-C.T."/>
            <person name="Winkler M.E."/>
        </authorList>
    </citation>
    <scope>NUCLEOTIDE SEQUENCE</scope>
</reference>
<dbReference type="InterPro" id="IPR015813">
    <property type="entry name" value="Pyrv/PenolPyrv_kinase-like_dom"/>
</dbReference>
<accession>A0A382EDT1</accession>
<feature type="non-terminal residue" evidence="1">
    <location>
        <position position="1"/>
    </location>
</feature>
<organism evidence="1">
    <name type="scientific">marine metagenome</name>
    <dbReference type="NCBI Taxonomy" id="408172"/>
    <lineage>
        <taxon>unclassified sequences</taxon>
        <taxon>metagenomes</taxon>
        <taxon>ecological metagenomes</taxon>
    </lineage>
</organism>
<dbReference type="InterPro" id="IPR021135">
    <property type="entry name" value="PEP_COase"/>
</dbReference>
<dbReference type="EMBL" id="UINC01043889">
    <property type="protein sequence ID" value="SVB48559.1"/>
    <property type="molecule type" value="Genomic_DNA"/>
</dbReference>